<sequence length="241" mass="28117">MSWFGLTDGQYWLEAGSSVLFEYSKYARSHGSKQYCDYQVVRLYEDLTDMLPSILEPVPTSLVQYISGETAISWQRTFEQWREEYGDRTSEDRFWEVVSAATEWQSKRHLDSLYLSPSANIAIWSDVESVHLEWDNREKQIDGQPAWTALKGAYKLPRSDFAREVESFHTRLMDQMEERVHRVSAGALSAEIDVDLAALAREHEQRRQSLRVASDVRPETDWLKVERTIHEIHSDLRRGQA</sequence>
<evidence type="ECO:0000313" key="2">
    <source>
        <dbReference type="Proteomes" id="UP000318199"/>
    </source>
</evidence>
<name>A0A562ZV23_9BURK</name>
<accession>A0A562ZV23</accession>
<dbReference type="OrthoDB" id="8216186at2"/>
<gene>
    <name evidence="1" type="ORF">FN976_05480</name>
</gene>
<evidence type="ECO:0000313" key="1">
    <source>
        <dbReference type="EMBL" id="TWO72165.1"/>
    </source>
</evidence>
<proteinExistence type="predicted"/>
<protein>
    <submittedName>
        <fullName evidence="1">Uncharacterized protein</fullName>
    </submittedName>
</protein>
<dbReference type="EMBL" id="VOBQ01000004">
    <property type="protein sequence ID" value="TWO72165.1"/>
    <property type="molecule type" value="Genomic_DNA"/>
</dbReference>
<dbReference type="AlphaFoldDB" id="A0A562ZV23"/>
<organism evidence="1 2">
    <name type="scientific">Caenimonas sedimenti</name>
    <dbReference type="NCBI Taxonomy" id="2596921"/>
    <lineage>
        <taxon>Bacteria</taxon>
        <taxon>Pseudomonadati</taxon>
        <taxon>Pseudomonadota</taxon>
        <taxon>Betaproteobacteria</taxon>
        <taxon>Burkholderiales</taxon>
        <taxon>Comamonadaceae</taxon>
        <taxon>Caenimonas</taxon>
    </lineage>
</organism>
<keyword evidence="2" id="KW-1185">Reference proteome</keyword>
<dbReference type="Proteomes" id="UP000318199">
    <property type="component" value="Unassembled WGS sequence"/>
</dbReference>
<comment type="caution">
    <text evidence="1">The sequence shown here is derived from an EMBL/GenBank/DDBJ whole genome shotgun (WGS) entry which is preliminary data.</text>
</comment>
<dbReference type="Pfam" id="PF19446">
    <property type="entry name" value="DUF5984"/>
    <property type="match status" value="1"/>
</dbReference>
<reference evidence="1 2" key="1">
    <citation type="submission" date="2019-07" db="EMBL/GenBank/DDBJ databases">
        <title>Caenimonas sedimenti sp. nov., isolated from activated sludge.</title>
        <authorList>
            <person name="Xu J."/>
        </authorList>
    </citation>
    <scope>NUCLEOTIDE SEQUENCE [LARGE SCALE GENOMIC DNA]</scope>
    <source>
        <strain evidence="1 2">HX-9-20</strain>
    </source>
</reference>
<dbReference type="InterPro" id="IPR046026">
    <property type="entry name" value="DUF5984"/>
</dbReference>